<dbReference type="AlphaFoldDB" id="A0A2K2HAX4"/>
<protein>
    <recommendedName>
        <fullName evidence="2">DUF4372 domain-containing protein</fullName>
    </recommendedName>
</protein>
<organism evidence="3 4">
    <name type="scientific">Geothermobacter hydrogeniphilus</name>
    <dbReference type="NCBI Taxonomy" id="1969733"/>
    <lineage>
        <taxon>Bacteria</taxon>
        <taxon>Pseudomonadati</taxon>
        <taxon>Thermodesulfobacteriota</taxon>
        <taxon>Desulfuromonadia</taxon>
        <taxon>Desulfuromonadales</taxon>
        <taxon>Geothermobacteraceae</taxon>
        <taxon>Geothermobacter</taxon>
    </lineage>
</organism>
<proteinExistence type="predicted"/>
<evidence type="ECO:0000313" key="3">
    <source>
        <dbReference type="EMBL" id="PNU20452.1"/>
    </source>
</evidence>
<dbReference type="EMBL" id="PPFX01000012">
    <property type="protein sequence ID" value="PNU20452.1"/>
    <property type="molecule type" value="Genomic_DNA"/>
</dbReference>
<feature type="region of interest" description="Disordered" evidence="1">
    <location>
        <begin position="136"/>
        <end position="170"/>
    </location>
</feature>
<evidence type="ECO:0000313" key="4">
    <source>
        <dbReference type="Proteomes" id="UP000236340"/>
    </source>
</evidence>
<accession>A0A2K2HAX4</accession>
<dbReference type="InterPro" id="IPR025399">
    <property type="entry name" value="DUF4372"/>
</dbReference>
<comment type="caution">
    <text evidence="3">The sequence shown here is derived from an EMBL/GenBank/DDBJ whole genome shotgun (WGS) entry which is preliminary data.</text>
</comment>
<name>A0A2K2HAX4_9BACT</name>
<dbReference type="Pfam" id="PF14294">
    <property type="entry name" value="DUF4372"/>
    <property type="match status" value="1"/>
</dbReference>
<evidence type="ECO:0000256" key="1">
    <source>
        <dbReference type="SAM" id="MobiDB-lite"/>
    </source>
</evidence>
<gene>
    <name evidence="3" type="ORF">C2E25_06955</name>
</gene>
<dbReference type="Proteomes" id="UP000236340">
    <property type="component" value="Unassembled WGS sequence"/>
</dbReference>
<sequence>MADAINHKGQKFRSFSRWSQFVAMLTVQLSARSSLCDVVDNLGVQGGKLYHLGVKAFSRATLARCNEKQPHFFFLVNQGTGQPVLVPEDIRNLAVGKGINLEDFGRDFLWGLVLIGWRSLHDRGFIGADIGEEIRGGFDSENGSSPQAEGDQSGGKFQMQDFHGSSPSFR</sequence>
<feature type="domain" description="DUF4372" evidence="2">
    <location>
        <begin position="7"/>
        <end position="55"/>
    </location>
</feature>
<reference evidence="3 4" key="1">
    <citation type="journal article" date="2018" name="Genome Announc.">
        <title>Genome Sequence of Geothermobacter sp. HR-1 Iron Reducer from the Loihi Seamount.</title>
        <authorList>
            <person name="Smith H."/>
            <person name="Abuyen K."/>
            <person name="Tremblay J."/>
            <person name="Savalia P."/>
            <person name="Perez-Rodriguez I."/>
            <person name="Emerson D."/>
            <person name="Tully B."/>
            <person name="Amend J."/>
        </authorList>
    </citation>
    <scope>NUCLEOTIDE SEQUENCE [LARGE SCALE GENOMIC DNA]</scope>
    <source>
        <strain evidence="3 4">HR-1</strain>
    </source>
</reference>
<evidence type="ECO:0000259" key="2">
    <source>
        <dbReference type="Pfam" id="PF14294"/>
    </source>
</evidence>
<dbReference type="OrthoDB" id="6112254at2"/>